<dbReference type="CDD" id="cd00067">
    <property type="entry name" value="GAL4"/>
    <property type="match status" value="1"/>
</dbReference>
<accession>A0A6A6ATB1</accession>
<gene>
    <name evidence="6" type="ORF">P153DRAFT_278670</name>
</gene>
<feature type="coiled-coil region" evidence="3">
    <location>
        <begin position="397"/>
        <end position="424"/>
    </location>
</feature>
<dbReference type="InterPro" id="IPR001138">
    <property type="entry name" value="Zn2Cys6_DnaBD"/>
</dbReference>
<feature type="domain" description="Zn(2)-C6 fungal-type" evidence="5">
    <location>
        <begin position="19"/>
        <end position="51"/>
    </location>
</feature>
<evidence type="ECO:0000259" key="5">
    <source>
        <dbReference type="PROSITE" id="PS50048"/>
    </source>
</evidence>
<feature type="compositionally biased region" description="Polar residues" evidence="4">
    <location>
        <begin position="52"/>
        <end position="62"/>
    </location>
</feature>
<dbReference type="GeneID" id="54403397"/>
<dbReference type="InterPro" id="IPR050797">
    <property type="entry name" value="Carb_Metab_Trans_Reg"/>
</dbReference>
<dbReference type="Proteomes" id="UP000799771">
    <property type="component" value="Unassembled WGS sequence"/>
</dbReference>
<keyword evidence="2" id="KW-0539">Nucleus</keyword>
<evidence type="ECO:0000313" key="6">
    <source>
        <dbReference type="EMBL" id="KAF2134463.1"/>
    </source>
</evidence>
<dbReference type="SMART" id="SM00906">
    <property type="entry name" value="Fungal_trans"/>
    <property type="match status" value="1"/>
</dbReference>
<name>A0A6A6ATB1_9PLEO</name>
<dbReference type="GO" id="GO:0008270">
    <property type="term" value="F:zinc ion binding"/>
    <property type="evidence" value="ECO:0007669"/>
    <property type="project" value="InterPro"/>
</dbReference>
<evidence type="ECO:0000313" key="7">
    <source>
        <dbReference type="Proteomes" id="UP000799771"/>
    </source>
</evidence>
<dbReference type="GO" id="GO:0005634">
    <property type="term" value="C:nucleus"/>
    <property type="evidence" value="ECO:0007669"/>
    <property type="project" value="TreeGrafter"/>
</dbReference>
<reference evidence="6" key="1">
    <citation type="journal article" date="2020" name="Stud. Mycol.">
        <title>101 Dothideomycetes genomes: a test case for predicting lifestyles and emergence of pathogens.</title>
        <authorList>
            <person name="Haridas S."/>
            <person name="Albert R."/>
            <person name="Binder M."/>
            <person name="Bloem J."/>
            <person name="Labutti K."/>
            <person name="Salamov A."/>
            <person name="Andreopoulos B."/>
            <person name="Baker S."/>
            <person name="Barry K."/>
            <person name="Bills G."/>
            <person name="Bluhm B."/>
            <person name="Cannon C."/>
            <person name="Castanera R."/>
            <person name="Culley D."/>
            <person name="Daum C."/>
            <person name="Ezra D."/>
            <person name="Gonzalez J."/>
            <person name="Henrissat B."/>
            <person name="Kuo A."/>
            <person name="Liang C."/>
            <person name="Lipzen A."/>
            <person name="Lutzoni F."/>
            <person name="Magnuson J."/>
            <person name="Mondo S."/>
            <person name="Nolan M."/>
            <person name="Ohm R."/>
            <person name="Pangilinan J."/>
            <person name="Park H.-J."/>
            <person name="Ramirez L."/>
            <person name="Alfaro M."/>
            <person name="Sun H."/>
            <person name="Tritt A."/>
            <person name="Yoshinaga Y."/>
            <person name="Zwiers L.-H."/>
            <person name="Turgeon B."/>
            <person name="Goodwin S."/>
            <person name="Spatafora J."/>
            <person name="Crous P."/>
            <person name="Grigoriev I."/>
        </authorList>
    </citation>
    <scope>NUCLEOTIDE SEQUENCE</scope>
    <source>
        <strain evidence="6">CBS 119687</strain>
    </source>
</reference>
<evidence type="ECO:0000256" key="1">
    <source>
        <dbReference type="ARBA" id="ARBA00022723"/>
    </source>
</evidence>
<proteinExistence type="predicted"/>
<dbReference type="OrthoDB" id="3034343at2759"/>
<sequence length="627" mass="70946">MASAAPIQTRPYRSHKVPACTRCRSRKIRCHIDIPGEPCLSCRERRLKCQYVDSSTTSSPSDENGDHRPPKRRRLSNPEDGPSRPRSAPILHKTANNSSASIMLAPHHAEDVDIFNRHILQHRKAGAETSEPSKYQTLFHDIKDPVVYLTVPRFRKGLPPNSGCGRDQLEIVEQIIGPFKREVVELFINNIHFNFPVLDHETYTTLRNGDFEKLPNSLMCVIYEIGSPMWAKSDTLKMHFRPDIHYISNKGISAILEDFLSPGIPTVQAAILDQIARPSVSIVGNITLCGKTISLAQTFGLHRNPSKWNITDNEKAVRIRLWWCCLITDHWSSVAYGAPPHISKGYHDVPRPTVNSLITAKATPQQRQAVTCFLHLCTLTELLGDIHPLVYQIEPDRAQLAREIERLKRELNDLEAQLPGWLSLPSRPGSSNLWLCFLSIRLILARLTFRSAVLDRDPNLGRDRAEQLRIASSSVLDFILSLGEPQFQDFWLPYATQLLVHAVTVSLRCTVETQDHGIRNTSVLRLEQVMTHIQYARDNFDWDIANYCLERCSDPVSKIVALNARELQPTELEPSAVIPNRSGMDVQPLQSIDDTTFLLSDILDPNAFDFSWDALWDTPSGMTNFSI</sequence>
<dbReference type="SUPFAM" id="SSF57701">
    <property type="entry name" value="Zn2/Cys6 DNA-binding domain"/>
    <property type="match status" value="1"/>
</dbReference>
<evidence type="ECO:0000256" key="2">
    <source>
        <dbReference type="ARBA" id="ARBA00023242"/>
    </source>
</evidence>
<dbReference type="EMBL" id="ML977497">
    <property type="protein sequence ID" value="KAF2134463.1"/>
    <property type="molecule type" value="Genomic_DNA"/>
</dbReference>
<dbReference type="Pfam" id="PF00172">
    <property type="entry name" value="Zn_clus"/>
    <property type="match status" value="1"/>
</dbReference>
<organism evidence="6 7">
    <name type="scientific">Dothidotthia symphoricarpi CBS 119687</name>
    <dbReference type="NCBI Taxonomy" id="1392245"/>
    <lineage>
        <taxon>Eukaryota</taxon>
        <taxon>Fungi</taxon>
        <taxon>Dikarya</taxon>
        <taxon>Ascomycota</taxon>
        <taxon>Pezizomycotina</taxon>
        <taxon>Dothideomycetes</taxon>
        <taxon>Pleosporomycetidae</taxon>
        <taxon>Pleosporales</taxon>
        <taxon>Dothidotthiaceae</taxon>
        <taxon>Dothidotthia</taxon>
    </lineage>
</organism>
<dbReference type="InterPro" id="IPR036864">
    <property type="entry name" value="Zn2-C6_fun-type_DNA-bd_sf"/>
</dbReference>
<dbReference type="PANTHER" id="PTHR31668">
    <property type="entry name" value="GLUCOSE TRANSPORT TRANSCRIPTION REGULATOR RGT1-RELATED-RELATED"/>
    <property type="match status" value="1"/>
</dbReference>
<dbReference type="PROSITE" id="PS50048">
    <property type="entry name" value="ZN2_CY6_FUNGAL_2"/>
    <property type="match status" value="1"/>
</dbReference>
<evidence type="ECO:0000256" key="3">
    <source>
        <dbReference type="SAM" id="Coils"/>
    </source>
</evidence>
<keyword evidence="1" id="KW-0479">Metal-binding</keyword>
<dbReference type="CDD" id="cd12148">
    <property type="entry name" value="fungal_TF_MHR"/>
    <property type="match status" value="1"/>
</dbReference>
<dbReference type="GO" id="GO:0006351">
    <property type="term" value="P:DNA-templated transcription"/>
    <property type="evidence" value="ECO:0007669"/>
    <property type="project" value="InterPro"/>
</dbReference>
<keyword evidence="3" id="KW-0175">Coiled coil</keyword>
<keyword evidence="7" id="KW-1185">Reference proteome</keyword>
<dbReference type="GO" id="GO:0001080">
    <property type="term" value="P:nitrogen catabolite activation of transcription from RNA polymerase II promoter"/>
    <property type="evidence" value="ECO:0007669"/>
    <property type="project" value="TreeGrafter"/>
</dbReference>
<dbReference type="Gene3D" id="4.10.240.10">
    <property type="entry name" value="Zn(2)-C6 fungal-type DNA-binding domain"/>
    <property type="match status" value="1"/>
</dbReference>
<evidence type="ECO:0000256" key="4">
    <source>
        <dbReference type="SAM" id="MobiDB-lite"/>
    </source>
</evidence>
<dbReference type="Pfam" id="PF04082">
    <property type="entry name" value="Fungal_trans"/>
    <property type="match status" value="1"/>
</dbReference>
<dbReference type="PANTHER" id="PTHR31668:SF10">
    <property type="entry name" value="ZN(II)2CYS6 TRANSCRIPTION FACTOR (EUROFUNG)"/>
    <property type="match status" value="1"/>
</dbReference>
<dbReference type="GO" id="GO:0003677">
    <property type="term" value="F:DNA binding"/>
    <property type="evidence" value="ECO:0007669"/>
    <property type="project" value="InterPro"/>
</dbReference>
<dbReference type="AlphaFoldDB" id="A0A6A6ATB1"/>
<dbReference type="PROSITE" id="PS00463">
    <property type="entry name" value="ZN2_CY6_FUNGAL_1"/>
    <property type="match status" value="1"/>
</dbReference>
<dbReference type="InterPro" id="IPR007219">
    <property type="entry name" value="XnlR_reg_dom"/>
</dbReference>
<protein>
    <submittedName>
        <fullName evidence="6">C6 transcription factor-like protein</fullName>
    </submittedName>
</protein>
<dbReference type="SMART" id="SM00066">
    <property type="entry name" value="GAL4"/>
    <property type="match status" value="1"/>
</dbReference>
<dbReference type="RefSeq" id="XP_033528850.1">
    <property type="nucleotide sequence ID" value="XM_033662965.1"/>
</dbReference>
<feature type="region of interest" description="Disordered" evidence="4">
    <location>
        <begin position="52"/>
        <end position="91"/>
    </location>
</feature>
<dbReference type="GO" id="GO:0000981">
    <property type="term" value="F:DNA-binding transcription factor activity, RNA polymerase II-specific"/>
    <property type="evidence" value="ECO:0007669"/>
    <property type="project" value="InterPro"/>
</dbReference>